<dbReference type="GO" id="GO:0006813">
    <property type="term" value="P:potassium ion transport"/>
    <property type="evidence" value="ECO:0007669"/>
    <property type="project" value="UniProtKB-KW"/>
</dbReference>
<feature type="transmembrane region" description="Helical" evidence="10">
    <location>
        <begin position="268"/>
        <end position="298"/>
    </location>
</feature>
<keyword evidence="3" id="KW-0633">Potassium transport</keyword>
<feature type="transmembrane region" description="Helical" evidence="10">
    <location>
        <begin position="234"/>
        <end position="256"/>
    </location>
</feature>
<keyword evidence="7" id="KW-0406">Ion transport</keyword>
<proteinExistence type="inferred from homology"/>
<evidence type="ECO:0000313" key="14">
    <source>
        <dbReference type="EMBL" id="MPA66981.1"/>
    </source>
</evidence>
<keyword evidence="8 10" id="KW-0472">Membrane</keyword>
<keyword evidence="6 10" id="KW-1133">Transmembrane helix</keyword>
<evidence type="ECO:0000256" key="1">
    <source>
        <dbReference type="ARBA" id="ARBA00004141"/>
    </source>
</evidence>
<evidence type="ECO:0000256" key="6">
    <source>
        <dbReference type="ARBA" id="ARBA00022989"/>
    </source>
</evidence>
<gene>
    <name evidence="14" type="ORF">Din_036422</name>
</gene>
<evidence type="ECO:0000256" key="2">
    <source>
        <dbReference type="ARBA" id="ARBA00022448"/>
    </source>
</evidence>
<dbReference type="InterPro" id="IPR006153">
    <property type="entry name" value="Cation/H_exchanger_TM"/>
</dbReference>
<evidence type="ECO:0000256" key="5">
    <source>
        <dbReference type="ARBA" id="ARBA00022958"/>
    </source>
</evidence>
<dbReference type="AlphaFoldDB" id="A0A5B7BGZ0"/>
<dbReference type="PANTHER" id="PTHR32468">
    <property type="entry name" value="CATION/H + ANTIPORTER"/>
    <property type="match status" value="1"/>
</dbReference>
<dbReference type="GO" id="GO:0006885">
    <property type="term" value="P:regulation of pH"/>
    <property type="evidence" value="ECO:0007669"/>
    <property type="project" value="TreeGrafter"/>
</dbReference>
<feature type="transmembrane region" description="Helical" evidence="10">
    <location>
        <begin position="412"/>
        <end position="434"/>
    </location>
</feature>
<dbReference type="InterPro" id="IPR038770">
    <property type="entry name" value="Na+/solute_symporter_sf"/>
</dbReference>
<dbReference type="GO" id="GO:0016020">
    <property type="term" value="C:membrane"/>
    <property type="evidence" value="ECO:0007669"/>
    <property type="project" value="UniProtKB-SubCell"/>
</dbReference>
<feature type="transmembrane region" description="Helical" evidence="10">
    <location>
        <begin position="30"/>
        <end position="48"/>
    </location>
</feature>
<comment type="subcellular location">
    <subcellularLocation>
        <location evidence="1">Membrane</location>
        <topology evidence="1">Multi-pass membrane protein</topology>
    </subcellularLocation>
</comment>
<dbReference type="PANTHER" id="PTHR32468:SF17">
    <property type="entry name" value="CATION_H(+) ANTIPORTER 4"/>
    <property type="match status" value="1"/>
</dbReference>
<dbReference type="GO" id="GO:0015297">
    <property type="term" value="F:antiporter activity"/>
    <property type="evidence" value="ECO:0007669"/>
    <property type="project" value="InterPro"/>
</dbReference>
<evidence type="ECO:0000256" key="7">
    <source>
        <dbReference type="ARBA" id="ARBA00023065"/>
    </source>
</evidence>
<accession>A0A5B7BGZ0</accession>
<sequence length="781" mass="86423">MNDVPGKRGLCVRFPPKIHSVGVWNKRNPLSYSLPTLELQFVVIFLLTRLLHFPLKRFRVPLILSEILAGIILGPTLLGRIKKYQFIMFPFETQGIIDTFSVFGYGLFIFLTGVKIDMGIVKRTGKMAWMIGILSLMAPLVTGIFSAWLLLGSLLKHEEIGDAKNLGTIVLLHSMTPFPVIACLLKDLKILNSELGRLALSSAIVSDLFVMFLTTMGVTIYISGQHPQRALVDLALFLGLVIVIVFIIRPTMIWVVKHTPVGRPVKDIYIYLIILFLLLCAVFCHFIEQSVFLGTLMIGLTVPAGPPLGSTVVDKLDPFVSGLLMPVFISLSTMRINLSTIHFTDSLALANVTLIIVTFSAKLVGCLLLALYCSMPFSDALALSLIMCTKGSVHIAIYRFIRENQTLTRETFALLVVVVALTAFFVQILVKYLYDPSRKYAGYQRRNIVQSEEDGKLQILMCIHRPDNISAAIKLLDASNPTQESPISVYVLHLIALQGRATPLFISHQIQQKPVSSHSYSEDVILAFRKYERGLNRGAVLVHAFTAISPRKLMHEDICTLGLNTLASIVIIPFHKKWAIDGSVESEDHSLRTLNFSVLDRAPCSVGILVDRGQFGSLESARGGGASSYHIAVIFLGGNDDQEALTYAKRMARNSGISLTVLRLISKEDEGSKKRGKMIDLLEQGQGGDFKLNSIGNGHVKYIEEVVKDGPATALKVCPMVNEFDLIIVGRRNNLRSQQTAGLEQWSEFPELGLIGELLAISMLKSRTSVLVVQQQNTIHL</sequence>
<feature type="transmembrane region" description="Helical" evidence="10">
    <location>
        <begin position="348"/>
        <end position="374"/>
    </location>
</feature>
<dbReference type="InterPro" id="IPR057290">
    <property type="entry name" value="CHX17_C"/>
</dbReference>
<feature type="transmembrane region" description="Helical" evidence="10">
    <location>
        <begin position="380"/>
        <end position="400"/>
    </location>
</feature>
<evidence type="ECO:0000256" key="10">
    <source>
        <dbReference type="SAM" id="Phobius"/>
    </source>
</evidence>
<evidence type="ECO:0000259" key="13">
    <source>
        <dbReference type="Pfam" id="PF23259"/>
    </source>
</evidence>
<comment type="similarity">
    <text evidence="9">Belongs to the monovalent cation:proton antiporter 2 (CPA2) transporter (TC 2.A.37) family. CHX (TC 2.A.37.4) subfamily.</text>
</comment>
<evidence type="ECO:0000256" key="8">
    <source>
        <dbReference type="ARBA" id="ARBA00023136"/>
    </source>
</evidence>
<feature type="domain" description="Cation/H(+) antiporter central" evidence="12">
    <location>
        <begin position="489"/>
        <end position="616"/>
    </location>
</feature>
<keyword evidence="2" id="KW-0813">Transport</keyword>
<dbReference type="EMBL" id="GHES01036422">
    <property type="protein sequence ID" value="MPA66981.1"/>
    <property type="molecule type" value="Transcribed_RNA"/>
</dbReference>
<feature type="transmembrane region" description="Helical" evidence="10">
    <location>
        <begin position="197"/>
        <end position="222"/>
    </location>
</feature>
<feature type="transmembrane region" description="Helical" evidence="10">
    <location>
        <begin position="128"/>
        <end position="151"/>
    </location>
</feature>
<evidence type="ECO:0000256" key="9">
    <source>
        <dbReference type="ARBA" id="ARBA00038341"/>
    </source>
</evidence>
<dbReference type="Pfam" id="PF23259">
    <property type="entry name" value="CHX17_C"/>
    <property type="match status" value="1"/>
</dbReference>
<organism evidence="14">
    <name type="scientific">Davidia involucrata</name>
    <name type="common">Dove tree</name>
    <dbReference type="NCBI Taxonomy" id="16924"/>
    <lineage>
        <taxon>Eukaryota</taxon>
        <taxon>Viridiplantae</taxon>
        <taxon>Streptophyta</taxon>
        <taxon>Embryophyta</taxon>
        <taxon>Tracheophyta</taxon>
        <taxon>Spermatophyta</taxon>
        <taxon>Magnoliopsida</taxon>
        <taxon>eudicotyledons</taxon>
        <taxon>Gunneridae</taxon>
        <taxon>Pentapetalae</taxon>
        <taxon>asterids</taxon>
        <taxon>Cornales</taxon>
        <taxon>Nyssaceae</taxon>
        <taxon>Davidia</taxon>
    </lineage>
</organism>
<evidence type="ECO:0000259" key="12">
    <source>
        <dbReference type="Pfam" id="PF23256"/>
    </source>
</evidence>
<evidence type="ECO:0000256" key="3">
    <source>
        <dbReference type="ARBA" id="ARBA00022538"/>
    </source>
</evidence>
<feature type="transmembrane region" description="Helical" evidence="10">
    <location>
        <begin position="60"/>
        <end position="79"/>
    </location>
</feature>
<feature type="transmembrane region" description="Helical" evidence="10">
    <location>
        <begin position="99"/>
        <end position="116"/>
    </location>
</feature>
<protein>
    <submittedName>
        <fullName evidence="14">Putative cation/H(+) antiporter 4-like</fullName>
    </submittedName>
</protein>
<feature type="domain" description="Cation/H(+) antiporter C-terminal" evidence="13">
    <location>
        <begin position="629"/>
        <end position="776"/>
    </location>
</feature>
<dbReference type="InterPro" id="IPR057291">
    <property type="entry name" value="CHX17_2nd"/>
</dbReference>
<dbReference type="GO" id="GO:0012505">
    <property type="term" value="C:endomembrane system"/>
    <property type="evidence" value="ECO:0007669"/>
    <property type="project" value="TreeGrafter"/>
</dbReference>
<reference evidence="14" key="1">
    <citation type="submission" date="2019-08" db="EMBL/GenBank/DDBJ databases">
        <title>Reference gene set and small RNA set construction with multiple tissues from Davidia involucrata Baill.</title>
        <authorList>
            <person name="Yang H."/>
            <person name="Zhou C."/>
            <person name="Li G."/>
            <person name="Wang J."/>
            <person name="Gao P."/>
            <person name="Wang M."/>
            <person name="Wang R."/>
            <person name="Zhao Y."/>
        </authorList>
    </citation>
    <scope>NUCLEOTIDE SEQUENCE</scope>
    <source>
        <tissue evidence="14">Mixed with DoveR01_LX</tissue>
    </source>
</reference>
<keyword evidence="4 10" id="KW-0812">Transmembrane</keyword>
<dbReference type="Pfam" id="PF23256">
    <property type="entry name" value="CHX17_2nd"/>
    <property type="match status" value="1"/>
</dbReference>
<name>A0A5B7BGZ0_DAVIN</name>
<feature type="transmembrane region" description="Helical" evidence="10">
    <location>
        <begin position="318"/>
        <end position="336"/>
    </location>
</feature>
<evidence type="ECO:0000256" key="4">
    <source>
        <dbReference type="ARBA" id="ARBA00022692"/>
    </source>
</evidence>
<dbReference type="Gene3D" id="1.20.1530.20">
    <property type="match status" value="1"/>
</dbReference>
<dbReference type="GO" id="GO:1902600">
    <property type="term" value="P:proton transmembrane transport"/>
    <property type="evidence" value="ECO:0007669"/>
    <property type="project" value="InterPro"/>
</dbReference>
<feature type="domain" description="Cation/H+ exchanger transmembrane" evidence="11">
    <location>
        <begin position="43"/>
        <end position="429"/>
    </location>
</feature>
<keyword evidence="5" id="KW-0630">Potassium</keyword>
<evidence type="ECO:0000259" key="11">
    <source>
        <dbReference type="Pfam" id="PF00999"/>
    </source>
</evidence>
<dbReference type="Pfam" id="PF00999">
    <property type="entry name" value="Na_H_Exchanger"/>
    <property type="match status" value="1"/>
</dbReference>
<feature type="transmembrane region" description="Helical" evidence="10">
    <location>
        <begin position="166"/>
        <end position="185"/>
    </location>
</feature>
<dbReference type="InterPro" id="IPR050794">
    <property type="entry name" value="CPA2_transporter"/>
</dbReference>